<organism evidence="3 4">
    <name type="scientific">Anaeramoeba flamelloides</name>
    <dbReference type="NCBI Taxonomy" id="1746091"/>
    <lineage>
        <taxon>Eukaryota</taxon>
        <taxon>Metamonada</taxon>
        <taxon>Anaeramoebidae</taxon>
        <taxon>Anaeramoeba</taxon>
    </lineage>
</organism>
<feature type="compositionally biased region" description="Basic and acidic residues" evidence="2">
    <location>
        <begin position="368"/>
        <end position="384"/>
    </location>
</feature>
<sequence>MDLFLQFTKTDRIPLFDELQDLFGIFIFKTYQSGEIHQFLIEDTCHLFLTQFQTYKRKQISRLLAIICQLFIQNEIFLFASTNKNNYQTYTLNSYWKPCFEKINGSQLNPPNEITHSIFSLNASQFQKNSILEQQFGYPKIEITETGVIYDGKRISPQIEDHDDKNKRKRRAPKKKKTRLNKTISMLTYMSIYELKNGVDSRETISVNSGFARQRICAALSVYKGLGLVVELKKRRGHLFLNRKLLNLLPDMKTANKKIIDHRKQRRSLILKGKKLFELLLQKIESNQVTIQNSEYLEKLKQRTQKLFSEKEIFYTGVGDSEDLLKDKTSLTKLHNFIGNKIQQNQVGNSKNYQQNIIKTQSKQNLKKNLEKQQQSEKNLKIRIEMPLQKKTQKDIQKKPTNNQYLKRKKRNKRTKKIIKINRINKNNNNNNNNNNNSNSNNNNNINNNNYNNKNNNNYNNNNNNGNTTATTKTTITTTNNNNTNLINEKKKSDQFQINNENQNQNYNLANNFNSSINKITSSNIINNSNGNNNNNNNILNNHNNNNNNIENNNDIINKKIKDEQYQINNNKKPTIINHFQPRNENTSSVLNIKLKLNQKKKSTKNPLNQTQFAEKFIQNFQKKKTKKTKETKDEIVAAEAILQLSPKPYRPRSPITSPLLNYYFPDLNSDFNFDNERNEMYSKGDKILSPLYSGQISSPLSFLQMSPPPFMYNMNSMNLMELNEKNNSMYVPPNPGENFYSSEEESSESSDIEEKKQPIDNNSTLYKTNNNNDNNNNIIKNNINNQEQNSEDENLK</sequence>
<dbReference type="Proteomes" id="UP001150062">
    <property type="component" value="Unassembled WGS sequence"/>
</dbReference>
<evidence type="ECO:0000313" key="4">
    <source>
        <dbReference type="Proteomes" id="UP001150062"/>
    </source>
</evidence>
<evidence type="ECO:0000256" key="2">
    <source>
        <dbReference type="SAM" id="MobiDB-lite"/>
    </source>
</evidence>
<feature type="region of interest" description="Disordered" evidence="2">
    <location>
        <begin position="159"/>
        <end position="178"/>
    </location>
</feature>
<gene>
    <name evidence="3" type="ORF">M0813_22791</name>
</gene>
<evidence type="ECO:0000256" key="1">
    <source>
        <dbReference type="SAM" id="Coils"/>
    </source>
</evidence>
<feature type="compositionally biased region" description="Low complexity" evidence="2">
    <location>
        <begin position="421"/>
        <end position="487"/>
    </location>
</feature>
<feature type="region of interest" description="Disordered" evidence="2">
    <location>
        <begin position="727"/>
        <end position="797"/>
    </location>
</feature>
<feature type="compositionally biased region" description="Basic residues" evidence="2">
    <location>
        <begin position="406"/>
        <end position="420"/>
    </location>
</feature>
<feature type="region of interest" description="Disordered" evidence="2">
    <location>
        <begin position="364"/>
        <end position="487"/>
    </location>
</feature>
<name>A0ABQ8YBS0_9EUKA</name>
<evidence type="ECO:0000313" key="3">
    <source>
        <dbReference type="EMBL" id="KAJ6242019.1"/>
    </source>
</evidence>
<dbReference type="EMBL" id="JAOAOG010000182">
    <property type="protein sequence ID" value="KAJ6242019.1"/>
    <property type="molecule type" value="Genomic_DNA"/>
</dbReference>
<keyword evidence="1" id="KW-0175">Coiled coil</keyword>
<feature type="compositionally biased region" description="Basic residues" evidence="2">
    <location>
        <begin position="167"/>
        <end position="178"/>
    </location>
</feature>
<feature type="compositionally biased region" description="Acidic residues" evidence="2">
    <location>
        <begin position="743"/>
        <end position="752"/>
    </location>
</feature>
<proteinExistence type="predicted"/>
<protein>
    <submittedName>
        <fullName evidence="3">Mansc domain containing protein</fullName>
    </submittedName>
</protein>
<reference evidence="3" key="1">
    <citation type="submission" date="2022-08" db="EMBL/GenBank/DDBJ databases">
        <title>Novel sulfate-reducing endosymbionts in the free-living metamonad Anaeramoeba.</title>
        <authorList>
            <person name="Jerlstrom-Hultqvist J."/>
            <person name="Cepicka I."/>
            <person name="Gallot-Lavallee L."/>
            <person name="Salas-Leiva D."/>
            <person name="Curtis B.A."/>
            <person name="Zahonova K."/>
            <person name="Pipaliya S."/>
            <person name="Dacks J."/>
            <person name="Roger A.J."/>
        </authorList>
    </citation>
    <scope>NUCLEOTIDE SEQUENCE</scope>
    <source>
        <strain evidence="3">Schooner1</strain>
    </source>
</reference>
<accession>A0ABQ8YBS0</accession>
<comment type="caution">
    <text evidence="3">The sequence shown here is derived from an EMBL/GenBank/DDBJ whole genome shotgun (WGS) entry which is preliminary data.</text>
</comment>
<feature type="compositionally biased region" description="Low complexity" evidence="2">
    <location>
        <begin position="762"/>
        <end position="789"/>
    </location>
</feature>
<keyword evidence="4" id="KW-1185">Reference proteome</keyword>
<feature type="coiled-coil region" evidence="1">
    <location>
        <begin position="533"/>
        <end position="560"/>
    </location>
</feature>